<protein>
    <submittedName>
        <fullName evidence="2">Nucleotidyltransferase domain protein</fullName>
    </submittedName>
</protein>
<gene>
    <name evidence="2" type="ORF">MPEBLZ_00962</name>
</gene>
<organism evidence="2 3">
    <name type="scientific">Candidatus Methanoperedens nitratireducens</name>
    <dbReference type="NCBI Taxonomy" id="1392998"/>
    <lineage>
        <taxon>Archaea</taxon>
        <taxon>Methanobacteriati</taxon>
        <taxon>Methanobacteriota</taxon>
        <taxon>Stenosarchaea group</taxon>
        <taxon>Methanomicrobia</taxon>
        <taxon>Methanosarcinales</taxon>
        <taxon>ANME-2 cluster</taxon>
        <taxon>Candidatus Methanoperedentaceae</taxon>
        <taxon>Candidatus Methanoperedens</taxon>
    </lineage>
</organism>
<dbReference type="GO" id="GO:0016779">
    <property type="term" value="F:nucleotidyltransferase activity"/>
    <property type="evidence" value="ECO:0007669"/>
    <property type="project" value="InterPro"/>
</dbReference>
<dbReference type="PANTHER" id="PTHR37030:SF1">
    <property type="entry name" value="NUCLEOTIDYLTRANSFERASE"/>
    <property type="match status" value="1"/>
</dbReference>
<dbReference type="Gene3D" id="3.30.460.10">
    <property type="entry name" value="Beta Polymerase, domain 2"/>
    <property type="match status" value="1"/>
</dbReference>
<comment type="caution">
    <text evidence="2">The sequence shown here is derived from an EMBL/GenBank/DDBJ whole genome shotgun (WGS) entry which is preliminary data.</text>
</comment>
<evidence type="ECO:0000313" key="3">
    <source>
        <dbReference type="Proteomes" id="UP000050360"/>
    </source>
</evidence>
<dbReference type="CDD" id="cd05403">
    <property type="entry name" value="NT_KNTase_like"/>
    <property type="match status" value="1"/>
</dbReference>
<dbReference type="InterPro" id="IPR043519">
    <property type="entry name" value="NT_sf"/>
</dbReference>
<reference evidence="2 3" key="1">
    <citation type="submission" date="2015-09" db="EMBL/GenBank/DDBJ databases">
        <title>A metagenomics-based metabolic model of nitrate-dependent anaerobic oxidation of methane by Methanoperedens-like archaea.</title>
        <authorList>
            <person name="Arshad A."/>
            <person name="Speth D.R."/>
            <person name="De Graaf R.M."/>
            <person name="Op Den Camp H.J."/>
            <person name="Jetten M.S."/>
            <person name="Welte C.U."/>
        </authorList>
    </citation>
    <scope>NUCLEOTIDE SEQUENCE [LARGE SCALE GENOMIC DNA]</scope>
</reference>
<name>A0A0P8CC28_9EURY</name>
<dbReference type="Proteomes" id="UP000050360">
    <property type="component" value="Unassembled WGS sequence"/>
</dbReference>
<sequence length="110" mass="12810">MISQEVLNEAARRLVEKFHPEKIILFGSQARGTADSRSDIDLLVISPIKEKRRKLMIEMLRVLTELKYAFDIIILTREEYERDQKIPGTIGRYASREGKIIYESNSRPDT</sequence>
<dbReference type="PANTHER" id="PTHR37030">
    <property type="entry name" value="NUCLEOTIDYLTRANSFERASE"/>
    <property type="match status" value="1"/>
</dbReference>
<dbReference type="SUPFAM" id="SSF81301">
    <property type="entry name" value="Nucleotidyltransferase"/>
    <property type="match status" value="1"/>
</dbReference>
<dbReference type="AlphaFoldDB" id="A0A0P8CC28"/>
<feature type="domain" description="Polymerase nucleotidyl transferase" evidence="1">
    <location>
        <begin position="8"/>
        <end position="82"/>
    </location>
</feature>
<dbReference type="EMBL" id="LKCM01000082">
    <property type="protein sequence ID" value="KPQ44465.1"/>
    <property type="molecule type" value="Genomic_DNA"/>
</dbReference>
<proteinExistence type="predicted"/>
<keyword evidence="2" id="KW-0808">Transferase</keyword>
<dbReference type="Pfam" id="PF01909">
    <property type="entry name" value="NTP_transf_2"/>
    <property type="match status" value="1"/>
</dbReference>
<evidence type="ECO:0000313" key="2">
    <source>
        <dbReference type="EMBL" id="KPQ44465.1"/>
    </source>
</evidence>
<dbReference type="InterPro" id="IPR002934">
    <property type="entry name" value="Polymerase_NTP_transf_dom"/>
</dbReference>
<accession>A0A0P8CC28</accession>
<evidence type="ECO:0000259" key="1">
    <source>
        <dbReference type="Pfam" id="PF01909"/>
    </source>
</evidence>